<dbReference type="AlphaFoldDB" id="A0A916K903"/>
<organism evidence="1 2">
    <name type="scientific">Paenibacillus solanacearum</name>
    <dbReference type="NCBI Taxonomy" id="2048548"/>
    <lineage>
        <taxon>Bacteria</taxon>
        <taxon>Bacillati</taxon>
        <taxon>Bacillota</taxon>
        <taxon>Bacilli</taxon>
        <taxon>Bacillales</taxon>
        <taxon>Paenibacillaceae</taxon>
        <taxon>Paenibacillus</taxon>
    </lineage>
</organism>
<evidence type="ECO:0000313" key="2">
    <source>
        <dbReference type="Proteomes" id="UP000693672"/>
    </source>
</evidence>
<sequence>MKIEVYDEMYGMAKLEVDELARLSSVHLEAGERVAGASGRAFDVPAWYRGWRESRGAGGDGETPSGIRVEAADEFQAFIPWEELGRAIILYGQAGGEPLDKGYPLRLYVPGGSSECLNVKSVVRIRVLYRSGEGASASYGFRNRVTPEQLRKPDGT</sequence>
<evidence type="ECO:0000313" key="1">
    <source>
        <dbReference type="EMBL" id="CAG7646533.1"/>
    </source>
</evidence>
<reference evidence="1" key="1">
    <citation type="submission" date="2021-06" db="EMBL/GenBank/DDBJ databases">
        <authorList>
            <person name="Criscuolo A."/>
        </authorList>
    </citation>
    <scope>NUCLEOTIDE SEQUENCE</scope>
    <source>
        <strain evidence="1">CIP111600</strain>
    </source>
</reference>
<dbReference type="EMBL" id="CAJVAS010000035">
    <property type="protein sequence ID" value="CAG7646533.1"/>
    <property type="molecule type" value="Genomic_DNA"/>
</dbReference>
<dbReference type="RefSeq" id="WP_218094906.1">
    <property type="nucleotide sequence ID" value="NZ_CAJVAS010000035.1"/>
</dbReference>
<proteinExistence type="predicted"/>
<protein>
    <recommendedName>
        <fullName evidence="3">Oxidoreductase molybdopterin-binding domain-containing protein</fullName>
    </recommendedName>
</protein>
<evidence type="ECO:0008006" key="3">
    <source>
        <dbReference type="Google" id="ProtNLM"/>
    </source>
</evidence>
<accession>A0A916K903</accession>
<gene>
    <name evidence="1" type="ORF">PAESOLCIP111_05184</name>
</gene>
<dbReference type="Proteomes" id="UP000693672">
    <property type="component" value="Unassembled WGS sequence"/>
</dbReference>
<comment type="caution">
    <text evidence="1">The sequence shown here is derived from an EMBL/GenBank/DDBJ whole genome shotgun (WGS) entry which is preliminary data.</text>
</comment>
<keyword evidence="2" id="KW-1185">Reference proteome</keyword>
<name>A0A916K903_9BACL</name>